<sequence length="836" mass="95619">MAEVVKMAIDCEDESKPSGHDQPKKTLKRKRATLTPTQQQQLVNLTGEQKEVQIEELKREMEGLFGYYKETMNQKMGFGFGVDLGGSECINVNGMVGLLMEESDMSFSKLVEEIHGKLVKKSGNLTVAVVKSAVLFVGQRITYGVPNVDADVLEDETQSCLWCWETRDLKLMPKSVRGALKIRRTCRAKIHERITAVFAMITALQKSETDENYKSDLKKSSGKLGKVLREADIRLLVDGMLQKNGAEMAEKQVKREEKLIIKQLEKNKREEEKEKKRMDLEFQKEKRQTEKEQKRLQEEAEKDERRREREEFEMKRQLKRQQEEVEKEQRRKEKEEAELKRRVAVQKQASMMERFLKRSKTSSPCQNDQNLTIATTSDSSSKKSKRMDEAVTQLMDCAPLLNDNITSDDILKSHLSSWYHLGCSIRSNGEQHWSIRRKPKTGLFKELKLTAIRDPTHDDDSSVEKLDSGWGDQTSDDISCINVRKCNRRKQLLQFDKSHRPAFYGIWPKTSHAVGPRHPLRRDPDLDYDVDSDEEWEEEDPGESLSDCDKDDGEESLEEEYSKVDDEEESEDGFFVPDGYLSENEGVQPHRMDADPSVEDSRSSPSCKQDLESEEFCMLLKQQKCLNSLTDNALRKNHPMIVLNIMHEKDAMLVADDLSDISKVEKMCLQALSMRAFPGGPQMEMFLDVSSENHDACLLNAKASATRIPTVITLQDSDMPIVVSVIQSCSQSMNKVVESLQQKFPTVSKLQLRNKVREISDFVDNRWQVKKEVLDGFGIRSSPEKSRGMKHNISTFFSKRCLPPAGKSTNPNESSPPMPKHGSVAESQHLCTYSHP</sequence>
<feature type="compositionally biased region" description="Basic and acidic residues" evidence="5">
    <location>
        <begin position="588"/>
        <end position="602"/>
    </location>
</feature>
<keyword evidence="3" id="KW-0234">DNA repair</keyword>
<accession>A0A1L6K4J7</accession>
<keyword evidence="4" id="KW-0539">Nucleus</keyword>
<feature type="region of interest" description="Disordered" evidence="5">
    <location>
        <begin position="514"/>
        <end position="607"/>
    </location>
</feature>
<dbReference type="Pfam" id="PF21796">
    <property type="entry name" value="Cac1_C"/>
    <property type="match status" value="1"/>
</dbReference>
<evidence type="ECO:0000313" key="8">
    <source>
        <dbReference type="EMBL" id="APR63747.1"/>
    </source>
</evidence>
<evidence type="ECO:0000256" key="3">
    <source>
        <dbReference type="ARBA" id="ARBA00023204"/>
    </source>
</evidence>
<dbReference type="EMBL" id="KU573282">
    <property type="protein sequence ID" value="APR63747.1"/>
    <property type="molecule type" value="mRNA"/>
</dbReference>
<feature type="compositionally biased region" description="Polar residues" evidence="5">
    <location>
        <begin position="825"/>
        <end position="836"/>
    </location>
</feature>
<evidence type="ECO:0000256" key="1">
    <source>
        <dbReference type="ARBA" id="ARBA00004123"/>
    </source>
</evidence>
<feature type="region of interest" description="Disordered" evidence="5">
    <location>
        <begin position="356"/>
        <end position="387"/>
    </location>
</feature>
<dbReference type="InterPro" id="IPR022043">
    <property type="entry name" value="CAF1A_DD"/>
</dbReference>
<evidence type="ECO:0000259" key="6">
    <source>
        <dbReference type="Pfam" id="PF12253"/>
    </source>
</evidence>
<dbReference type="GO" id="GO:0033186">
    <property type="term" value="C:CAF-1 complex"/>
    <property type="evidence" value="ECO:0007669"/>
    <property type="project" value="TreeGrafter"/>
</dbReference>
<reference evidence="8" key="1">
    <citation type="submission" date="2016-01" db="EMBL/GenBank/DDBJ databases">
        <title>Dissection of insertion-deletion (InDel) variations within complex gene networks underlying wood formation in Populus.</title>
        <authorList>
            <person name="Zhang D."/>
            <person name="Gong C."/>
            <person name="Du Q."/>
            <person name="Xie J."/>
            <person name="Yang X."/>
            <person name="Quan M."/>
            <person name="Li B."/>
        </authorList>
    </citation>
    <scope>NUCLEOTIDE SEQUENCE</scope>
</reference>
<dbReference type="Pfam" id="PF12253">
    <property type="entry name" value="CAF1A_dimeriz"/>
    <property type="match status" value="1"/>
</dbReference>
<proteinExistence type="evidence at transcript level"/>
<evidence type="ECO:0000256" key="2">
    <source>
        <dbReference type="ARBA" id="ARBA00022763"/>
    </source>
</evidence>
<protein>
    <recommendedName>
        <fullName evidence="9">Chromatin assembly factor 1 subunit FAS1</fullName>
    </recommendedName>
</protein>
<feature type="region of interest" description="Disordered" evidence="5">
    <location>
        <begin position="268"/>
        <end position="341"/>
    </location>
</feature>
<keyword evidence="2" id="KW-0227">DNA damage</keyword>
<feature type="region of interest" description="Disordered" evidence="5">
    <location>
        <begin position="9"/>
        <end position="32"/>
    </location>
</feature>
<feature type="domain" description="Chromatin assembly factor 1 subunit Cac1-like C-terminal" evidence="7">
    <location>
        <begin position="719"/>
        <end position="769"/>
    </location>
</feature>
<evidence type="ECO:0000256" key="5">
    <source>
        <dbReference type="SAM" id="MobiDB-lite"/>
    </source>
</evidence>
<evidence type="ECO:0008006" key="9">
    <source>
        <dbReference type="Google" id="ProtNLM"/>
    </source>
</evidence>
<dbReference type="GO" id="GO:0006334">
    <property type="term" value="P:nucleosome assembly"/>
    <property type="evidence" value="ECO:0007669"/>
    <property type="project" value="TreeGrafter"/>
</dbReference>
<evidence type="ECO:0000259" key="7">
    <source>
        <dbReference type="Pfam" id="PF21796"/>
    </source>
</evidence>
<comment type="subcellular location">
    <subcellularLocation>
        <location evidence="1">Nucleus</location>
    </subcellularLocation>
</comment>
<name>A0A1L6K4J7_POPTO</name>
<feature type="region of interest" description="Disordered" evidence="5">
    <location>
        <begin position="800"/>
        <end position="836"/>
    </location>
</feature>
<dbReference type="GO" id="GO:0006281">
    <property type="term" value="P:DNA repair"/>
    <property type="evidence" value="ECO:0007669"/>
    <property type="project" value="UniProtKB-KW"/>
</dbReference>
<dbReference type="PANTHER" id="PTHR15272">
    <property type="entry name" value="CHROMATIN ASSEMBLY FACTOR 1 SUBUNIT A CAF-1 SUBUNIT A"/>
    <property type="match status" value="1"/>
</dbReference>
<organism evidence="8">
    <name type="scientific">Populus tomentosa</name>
    <name type="common">Chinese white poplar</name>
    <dbReference type="NCBI Taxonomy" id="118781"/>
    <lineage>
        <taxon>Eukaryota</taxon>
        <taxon>Viridiplantae</taxon>
        <taxon>Streptophyta</taxon>
        <taxon>Embryophyta</taxon>
        <taxon>Tracheophyta</taxon>
        <taxon>Spermatophyta</taxon>
        <taxon>Magnoliopsida</taxon>
        <taxon>eudicotyledons</taxon>
        <taxon>Gunneridae</taxon>
        <taxon>Pentapetalae</taxon>
        <taxon>rosids</taxon>
        <taxon>fabids</taxon>
        <taxon>Malpighiales</taxon>
        <taxon>Salicaceae</taxon>
        <taxon>Saliceae</taxon>
        <taxon>Populus</taxon>
    </lineage>
</organism>
<feature type="compositionally biased region" description="Basic and acidic residues" evidence="5">
    <location>
        <begin position="14"/>
        <end position="24"/>
    </location>
</feature>
<feature type="domain" description="Chromatin assembly factor 1 subunit A dimerization" evidence="6">
    <location>
        <begin position="491"/>
        <end position="559"/>
    </location>
</feature>
<feature type="compositionally biased region" description="Polar residues" evidence="5">
    <location>
        <begin position="361"/>
        <end position="376"/>
    </location>
</feature>
<feature type="compositionally biased region" description="Acidic residues" evidence="5">
    <location>
        <begin position="526"/>
        <end position="542"/>
    </location>
</feature>
<evidence type="ECO:0000256" key="4">
    <source>
        <dbReference type="ARBA" id="ARBA00023242"/>
    </source>
</evidence>
<feature type="compositionally biased region" description="Acidic residues" evidence="5">
    <location>
        <begin position="549"/>
        <end position="572"/>
    </location>
</feature>
<dbReference type="AlphaFoldDB" id="A0A1L6K4J7"/>
<dbReference type="GO" id="GO:0005634">
    <property type="term" value="C:nucleus"/>
    <property type="evidence" value="ECO:0007669"/>
    <property type="project" value="UniProtKB-SubCell"/>
</dbReference>
<dbReference type="PANTHER" id="PTHR15272:SF0">
    <property type="entry name" value="CHROMATIN ASSEMBLY FACTOR 1 SUBUNIT A"/>
    <property type="match status" value="1"/>
</dbReference>
<dbReference type="InterPro" id="IPR048800">
    <property type="entry name" value="Cac1-like_C"/>
</dbReference>